<evidence type="ECO:0000256" key="2">
    <source>
        <dbReference type="ARBA" id="ARBA00003213"/>
    </source>
</evidence>
<evidence type="ECO:0000256" key="1">
    <source>
        <dbReference type="ARBA" id="ARBA00001946"/>
    </source>
</evidence>
<comment type="similarity">
    <text evidence="3 10 13">Belongs to the IPP transferase family.</text>
</comment>
<evidence type="ECO:0000256" key="11">
    <source>
        <dbReference type="RuleBase" id="RU003783"/>
    </source>
</evidence>
<proteinExistence type="inferred from homology"/>
<dbReference type="FunFam" id="1.10.20.140:FF:000001">
    <property type="entry name" value="tRNA dimethylallyltransferase"/>
    <property type="match status" value="1"/>
</dbReference>
<dbReference type="NCBIfam" id="TIGR00174">
    <property type="entry name" value="miaA"/>
    <property type="match status" value="1"/>
</dbReference>
<protein>
    <recommendedName>
        <fullName evidence="10">tRNA dimethylallyltransferase</fullName>
        <ecNumber evidence="10">2.5.1.75</ecNumber>
    </recommendedName>
    <alternativeName>
        <fullName evidence="10">Dimethylallyl diphosphate:tRNA dimethylallyltransferase</fullName>
        <shortName evidence="10">DMAPP:tRNA dimethylallyltransferase</shortName>
        <shortName evidence="10">DMATase</shortName>
    </alternativeName>
    <alternativeName>
        <fullName evidence="10">Isopentenyl-diphosphate:tRNA isopentenyltransferase</fullName>
        <shortName evidence="10">IPP transferase</shortName>
        <shortName evidence="10">IPPT</shortName>
        <shortName evidence="10">IPTase</shortName>
    </alternativeName>
</protein>
<dbReference type="HAMAP" id="MF_00185">
    <property type="entry name" value="IPP_trans"/>
    <property type="match status" value="1"/>
</dbReference>
<keyword evidence="15" id="KW-1185">Reference proteome</keyword>
<dbReference type="InterPro" id="IPR039657">
    <property type="entry name" value="Dimethylallyltransferase"/>
</dbReference>
<keyword evidence="5 10" id="KW-0819">tRNA processing</keyword>
<reference evidence="14" key="1">
    <citation type="journal article" date="2021" name="Microb. Physiol.">
        <title>Proteogenomic Insights into the Physiology of Marine, Sulfate-Reducing, Filamentous Desulfonema limicola and Desulfonema magnum.</title>
        <authorList>
            <person name="Schnaars V."/>
            <person name="Wohlbrand L."/>
            <person name="Scheve S."/>
            <person name="Hinrichs C."/>
            <person name="Reinhardt R."/>
            <person name="Rabus R."/>
        </authorList>
    </citation>
    <scope>NUCLEOTIDE SEQUENCE</scope>
    <source>
        <strain evidence="14">4be13</strain>
    </source>
</reference>
<evidence type="ECO:0000256" key="8">
    <source>
        <dbReference type="ARBA" id="ARBA00022842"/>
    </source>
</evidence>
<organism evidence="14 15">
    <name type="scientific">Desulfonema magnum</name>
    <dbReference type="NCBI Taxonomy" id="45655"/>
    <lineage>
        <taxon>Bacteria</taxon>
        <taxon>Pseudomonadati</taxon>
        <taxon>Thermodesulfobacteriota</taxon>
        <taxon>Desulfobacteria</taxon>
        <taxon>Desulfobacterales</taxon>
        <taxon>Desulfococcaceae</taxon>
        <taxon>Desulfonema</taxon>
    </lineage>
</organism>
<evidence type="ECO:0000256" key="6">
    <source>
        <dbReference type="ARBA" id="ARBA00022741"/>
    </source>
</evidence>
<feature type="binding site" evidence="10">
    <location>
        <begin position="15"/>
        <end position="22"/>
    </location>
    <ligand>
        <name>ATP</name>
        <dbReference type="ChEBI" id="CHEBI:30616"/>
    </ligand>
</feature>
<evidence type="ECO:0000313" key="14">
    <source>
        <dbReference type="EMBL" id="QTA91385.1"/>
    </source>
</evidence>
<name>A0A975BTH4_9BACT</name>
<keyword evidence="6 10" id="KW-0547">Nucleotide-binding</keyword>
<evidence type="ECO:0000256" key="4">
    <source>
        <dbReference type="ARBA" id="ARBA00022679"/>
    </source>
</evidence>
<dbReference type="PANTHER" id="PTHR11088">
    <property type="entry name" value="TRNA DIMETHYLALLYLTRANSFERASE"/>
    <property type="match status" value="1"/>
</dbReference>
<evidence type="ECO:0000256" key="10">
    <source>
        <dbReference type="HAMAP-Rule" id="MF_00185"/>
    </source>
</evidence>
<keyword evidence="4 10" id="KW-0808">Transferase</keyword>
<evidence type="ECO:0000256" key="9">
    <source>
        <dbReference type="ARBA" id="ARBA00049563"/>
    </source>
</evidence>
<accession>A0A975BTH4</accession>
<dbReference type="GO" id="GO:0005524">
    <property type="term" value="F:ATP binding"/>
    <property type="evidence" value="ECO:0007669"/>
    <property type="project" value="UniProtKB-UniRule"/>
</dbReference>
<comment type="caution">
    <text evidence="10">Lacks conserved residue(s) required for the propagation of feature annotation.</text>
</comment>
<feature type="site" description="Interaction with substrate tRNA" evidence="10">
    <location>
        <position position="128"/>
    </location>
</feature>
<evidence type="ECO:0000256" key="5">
    <source>
        <dbReference type="ARBA" id="ARBA00022694"/>
    </source>
</evidence>
<dbReference type="GO" id="GO:0052381">
    <property type="term" value="F:tRNA dimethylallyltransferase activity"/>
    <property type="evidence" value="ECO:0007669"/>
    <property type="project" value="UniProtKB-UniRule"/>
</dbReference>
<dbReference type="SUPFAM" id="SSF52540">
    <property type="entry name" value="P-loop containing nucleoside triphosphate hydrolases"/>
    <property type="match status" value="2"/>
</dbReference>
<feature type="site" description="Interaction with substrate tRNA" evidence="10">
    <location>
        <position position="106"/>
    </location>
</feature>
<dbReference type="Gene3D" id="1.10.20.140">
    <property type="match status" value="1"/>
</dbReference>
<evidence type="ECO:0000256" key="12">
    <source>
        <dbReference type="RuleBase" id="RU003784"/>
    </source>
</evidence>
<dbReference type="InterPro" id="IPR027417">
    <property type="entry name" value="P-loop_NTPase"/>
</dbReference>
<dbReference type="Gene3D" id="3.40.50.300">
    <property type="entry name" value="P-loop containing nucleotide triphosphate hydrolases"/>
    <property type="match status" value="1"/>
</dbReference>
<keyword evidence="8 10" id="KW-0460">Magnesium</keyword>
<evidence type="ECO:0000313" key="15">
    <source>
        <dbReference type="Proteomes" id="UP000663722"/>
    </source>
</evidence>
<comment type="function">
    <text evidence="2 10 12">Catalyzes the transfer of a dimethylallyl group onto the adenine at position 37 in tRNAs that read codons beginning with uridine, leading to the formation of N6-(dimethylallyl)adenosine (i(6)A).</text>
</comment>
<sequence length="314" mass="36132">MNSDKPKFDVVIICGPTGVGKTSVAIKIAKMFDGEIIGADSMQIYKYMDIGTAKPTPDEQACIPHHMIDIVEPDEPFDAAKFAKMARKKIMELHQRKIMPFVVGGTGLYIKSLTQGMFRDAPSDPDIRRRLKQEAALSGSAFLHERLGQYDPETAERLHPNDIFRIVRALEVYEITGRTISDHHREHRFADAPFNVLKIGLHKDREMLYHRIESRVDAMIEQGLSDEVGKLFDMGYSENLKSMQSIGYRHIADFLRGRLSYDEALRTLKRDTRRYAKRQLTWFKADSEIEWRDPEETEDILGLVSDFVKVRNEK</sequence>
<evidence type="ECO:0000256" key="3">
    <source>
        <dbReference type="ARBA" id="ARBA00005842"/>
    </source>
</evidence>
<dbReference type="Pfam" id="PF01715">
    <property type="entry name" value="IPPT"/>
    <property type="match status" value="1"/>
</dbReference>
<comment type="cofactor">
    <cofactor evidence="1 10">
        <name>Mg(2+)</name>
        <dbReference type="ChEBI" id="CHEBI:18420"/>
    </cofactor>
</comment>
<feature type="region of interest" description="Interaction with substrate tRNA" evidence="10">
    <location>
        <begin position="40"/>
        <end position="43"/>
    </location>
</feature>
<feature type="binding site" evidence="10">
    <location>
        <begin position="17"/>
        <end position="22"/>
    </location>
    <ligand>
        <name>substrate</name>
    </ligand>
</feature>
<comment type="catalytic activity">
    <reaction evidence="9 10 11">
        <text>adenosine(37) in tRNA + dimethylallyl diphosphate = N(6)-dimethylallyladenosine(37) in tRNA + diphosphate</text>
        <dbReference type="Rhea" id="RHEA:26482"/>
        <dbReference type="Rhea" id="RHEA-COMP:10162"/>
        <dbReference type="Rhea" id="RHEA-COMP:10375"/>
        <dbReference type="ChEBI" id="CHEBI:33019"/>
        <dbReference type="ChEBI" id="CHEBI:57623"/>
        <dbReference type="ChEBI" id="CHEBI:74411"/>
        <dbReference type="ChEBI" id="CHEBI:74415"/>
        <dbReference type="EC" id="2.5.1.75"/>
    </reaction>
</comment>
<dbReference type="PANTHER" id="PTHR11088:SF60">
    <property type="entry name" value="TRNA DIMETHYLALLYLTRANSFERASE"/>
    <property type="match status" value="1"/>
</dbReference>
<dbReference type="KEGG" id="dmm:dnm_074520"/>
<dbReference type="RefSeq" id="WP_207679189.1">
    <property type="nucleotide sequence ID" value="NZ_CP061800.1"/>
</dbReference>
<evidence type="ECO:0000256" key="13">
    <source>
        <dbReference type="RuleBase" id="RU003785"/>
    </source>
</evidence>
<dbReference type="AlphaFoldDB" id="A0A975BTH4"/>
<gene>
    <name evidence="10 14" type="primary">miaA</name>
    <name evidence="14" type="ORF">dnm_074520</name>
</gene>
<dbReference type="GO" id="GO:0006400">
    <property type="term" value="P:tRNA modification"/>
    <property type="evidence" value="ECO:0007669"/>
    <property type="project" value="TreeGrafter"/>
</dbReference>
<comment type="subunit">
    <text evidence="10">Monomer.</text>
</comment>
<dbReference type="Proteomes" id="UP000663722">
    <property type="component" value="Chromosome"/>
</dbReference>
<dbReference type="EMBL" id="CP061800">
    <property type="protein sequence ID" value="QTA91385.1"/>
    <property type="molecule type" value="Genomic_DNA"/>
</dbReference>
<dbReference type="EC" id="2.5.1.75" evidence="10"/>
<evidence type="ECO:0000256" key="7">
    <source>
        <dbReference type="ARBA" id="ARBA00022840"/>
    </source>
</evidence>
<dbReference type="InterPro" id="IPR018022">
    <property type="entry name" value="IPT"/>
</dbReference>
<keyword evidence="7 10" id="KW-0067">ATP-binding</keyword>